<accession>A0A0R2B4I4</accession>
<dbReference type="NCBIfam" id="NF005034">
    <property type="entry name" value="PRK06446.1"/>
    <property type="match status" value="1"/>
</dbReference>
<keyword evidence="3" id="KW-0378">Hydrolase</keyword>
<dbReference type="InterPro" id="IPR051458">
    <property type="entry name" value="Cyt/Met_Dipeptidase"/>
</dbReference>
<sequence length="443" mass="49241">MKENLREFALKHLPDYFELLRLRSISAQQREIPETAAYLVKVFNELGAARVEKLGSPEHAPAIFAEFTGNDPTKTILFYQHYDVQPPEPLEKWESDPFEPTIREEKLYARGASDNKGELISRLVLVKYFQANGGLPVNVKFFVEGEEEIGSLHVEQIVKENKAKLAADACIWEGGGKNYVDNYQIVGGMRGITVFDVETTTADIDLHSSLASYAENAAWRLVRGLATLRDDTGKVLVEGFYDDVQPLSKAEEEAVFAYDFDLDVAISRAGLRRTLKAEHKLALVNEPTMTINGLTAGYQGKGVKTVIPHMASAKLDCRLTPSQDPKKIAQLIQEHLDKNGFEDLKVRYRLGENGHRSPMSDPFIQLVLAKAKEYYGKQTKYLPNSAGGGPAEAFSNELDLPIVILGVSYAGSQVHSPNEHIRLQDFGDGTQLLGDILVEFGKN</sequence>
<evidence type="ECO:0000313" key="5">
    <source>
        <dbReference type="EMBL" id="KRM74321.1"/>
    </source>
</evidence>
<feature type="domain" description="Peptidase M20 dimerisation" evidence="4">
    <location>
        <begin position="197"/>
        <end position="340"/>
    </location>
</feature>
<dbReference type="PATRIC" id="fig|1423772.3.peg.490"/>
<dbReference type="PANTHER" id="PTHR43270:SF8">
    <property type="entry name" value="DI- AND TRIPEPTIDASE DUG2-RELATED"/>
    <property type="match status" value="1"/>
</dbReference>
<dbReference type="SUPFAM" id="SSF53187">
    <property type="entry name" value="Zn-dependent exopeptidases"/>
    <property type="match status" value="1"/>
</dbReference>
<dbReference type="GO" id="GO:0009014">
    <property type="term" value="F:succinyl-diaminopimelate desuccinylase activity"/>
    <property type="evidence" value="ECO:0007669"/>
    <property type="project" value="TreeGrafter"/>
</dbReference>
<comment type="caution">
    <text evidence="5">The sequence shown here is derived from an EMBL/GenBank/DDBJ whole genome shotgun (WGS) entry which is preliminary data.</text>
</comment>
<dbReference type="AlphaFoldDB" id="A0A0R2B4I4"/>
<dbReference type="GO" id="GO:0009089">
    <property type="term" value="P:lysine biosynthetic process via diaminopimelate"/>
    <property type="evidence" value="ECO:0007669"/>
    <property type="project" value="TreeGrafter"/>
</dbReference>
<evidence type="ECO:0000259" key="4">
    <source>
        <dbReference type="Pfam" id="PF07687"/>
    </source>
</evidence>
<proteinExistence type="predicted"/>
<dbReference type="Proteomes" id="UP000051612">
    <property type="component" value="Unassembled WGS sequence"/>
</dbReference>
<dbReference type="RefSeq" id="WP_056959206.1">
    <property type="nucleotide sequence ID" value="NZ_AYYN01000099.1"/>
</dbReference>
<dbReference type="EMBL" id="AYYN01000099">
    <property type="protein sequence ID" value="KRM74321.1"/>
    <property type="molecule type" value="Genomic_DNA"/>
</dbReference>
<dbReference type="InterPro" id="IPR011650">
    <property type="entry name" value="Peptidase_M20_dimer"/>
</dbReference>
<evidence type="ECO:0000256" key="3">
    <source>
        <dbReference type="ARBA" id="ARBA00022801"/>
    </source>
</evidence>
<evidence type="ECO:0000313" key="6">
    <source>
        <dbReference type="Proteomes" id="UP000051612"/>
    </source>
</evidence>
<keyword evidence="2" id="KW-0479">Metal-binding</keyword>
<dbReference type="GO" id="GO:0006508">
    <property type="term" value="P:proteolysis"/>
    <property type="evidence" value="ECO:0007669"/>
    <property type="project" value="UniProtKB-KW"/>
</dbReference>
<protein>
    <submittedName>
        <fullName evidence="5">Acetylornithine deacetylase succinyl-diaminopimelate desuccinylase-like protein</fullName>
    </submittedName>
</protein>
<organism evidence="5 6">
    <name type="scientific">Ligilactobacillus murinus DSM 20452 = NBRC 14221</name>
    <dbReference type="NCBI Taxonomy" id="1423772"/>
    <lineage>
        <taxon>Bacteria</taxon>
        <taxon>Bacillati</taxon>
        <taxon>Bacillota</taxon>
        <taxon>Bacilli</taxon>
        <taxon>Lactobacillales</taxon>
        <taxon>Lactobacillaceae</taxon>
        <taxon>Ligilactobacillus</taxon>
    </lineage>
</organism>
<evidence type="ECO:0000256" key="2">
    <source>
        <dbReference type="ARBA" id="ARBA00022723"/>
    </source>
</evidence>
<dbReference type="GO" id="GO:0008233">
    <property type="term" value="F:peptidase activity"/>
    <property type="evidence" value="ECO:0007669"/>
    <property type="project" value="UniProtKB-KW"/>
</dbReference>
<dbReference type="Gene3D" id="3.40.630.10">
    <property type="entry name" value="Zn peptidases"/>
    <property type="match status" value="1"/>
</dbReference>
<dbReference type="GO" id="GO:0005829">
    <property type="term" value="C:cytosol"/>
    <property type="evidence" value="ECO:0007669"/>
    <property type="project" value="TreeGrafter"/>
</dbReference>
<dbReference type="InterPro" id="IPR002933">
    <property type="entry name" value="Peptidase_M20"/>
</dbReference>
<gene>
    <name evidence="5" type="ORF">FC48_GL000451</name>
</gene>
<keyword evidence="1" id="KW-0645">Protease</keyword>
<dbReference type="Gene3D" id="3.30.70.360">
    <property type="match status" value="1"/>
</dbReference>
<name>A0A0R2B4I4_9LACO</name>
<reference evidence="5 6" key="1">
    <citation type="journal article" date="2015" name="Genome Announc.">
        <title>Expanding the biotechnology potential of lactobacilli through comparative genomics of 213 strains and associated genera.</title>
        <authorList>
            <person name="Sun Z."/>
            <person name="Harris H.M."/>
            <person name="McCann A."/>
            <person name="Guo C."/>
            <person name="Argimon S."/>
            <person name="Zhang W."/>
            <person name="Yang X."/>
            <person name="Jeffery I.B."/>
            <person name="Cooney J.C."/>
            <person name="Kagawa T.F."/>
            <person name="Liu W."/>
            <person name="Song Y."/>
            <person name="Salvetti E."/>
            <person name="Wrobel A."/>
            <person name="Rasinkangas P."/>
            <person name="Parkhill J."/>
            <person name="Rea M.C."/>
            <person name="O'Sullivan O."/>
            <person name="Ritari J."/>
            <person name="Douillard F.P."/>
            <person name="Paul Ross R."/>
            <person name="Yang R."/>
            <person name="Briner A.E."/>
            <person name="Felis G.E."/>
            <person name="de Vos W.M."/>
            <person name="Barrangou R."/>
            <person name="Klaenhammer T.R."/>
            <person name="Caufield P.W."/>
            <person name="Cui Y."/>
            <person name="Zhang H."/>
            <person name="O'Toole P.W."/>
        </authorList>
    </citation>
    <scope>NUCLEOTIDE SEQUENCE [LARGE SCALE GENOMIC DNA]</scope>
    <source>
        <strain evidence="5 6">DSM 20452</strain>
    </source>
</reference>
<dbReference type="PANTHER" id="PTHR43270">
    <property type="entry name" value="BETA-ALA-HIS DIPEPTIDASE"/>
    <property type="match status" value="1"/>
</dbReference>
<evidence type="ECO:0000256" key="1">
    <source>
        <dbReference type="ARBA" id="ARBA00022670"/>
    </source>
</evidence>
<dbReference type="Pfam" id="PF01546">
    <property type="entry name" value="Peptidase_M20"/>
    <property type="match status" value="1"/>
</dbReference>
<dbReference type="GO" id="GO:0046872">
    <property type="term" value="F:metal ion binding"/>
    <property type="evidence" value="ECO:0007669"/>
    <property type="project" value="UniProtKB-KW"/>
</dbReference>
<dbReference type="Pfam" id="PF07687">
    <property type="entry name" value="M20_dimer"/>
    <property type="match status" value="1"/>
</dbReference>